<dbReference type="SUPFAM" id="SSF48452">
    <property type="entry name" value="TPR-like"/>
    <property type="match status" value="1"/>
</dbReference>
<keyword evidence="2" id="KW-0808">Transferase</keyword>
<dbReference type="InterPro" id="IPR044421">
    <property type="entry name" value="SMYD4_SET"/>
</dbReference>
<dbReference type="OrthoDB" id="1028014at2759"/>
<dbReference type="GO" id="GO:0042826">
    <property type="term" value="F:histone deacetylase binding"/>
    <property type="evidence" value="ECO:0007669"/>
    <property type="project" value="TreeGrafter"/>
</dbReference>
<dbReference type="InterPro" id="IPR046341">
    <property type="entry name" value="SET_dom_sf"/>
</dbReference>
<sequence>MSADESEAEIGGFFRSNLLAVRTAIRQSDFKKFAALELDGQRVAFLLSYPEAHQLSLEVEKPMTKDNDAAAELKNVGNKFFGRGEFAKALETYSNAALFAPSTELSVILANRSAALYHLERHEHALEDIEEASRLGYPKDLFYKLEERRARCLLGLNKHDEAVEAFRRSLGALDDAKVSLERKQKLEADIRIILAVMEKGKQLNETARARNVQRMNSRQKPSARKVEGESHSVFIPEKNRNPSYPACSKAVAIIDDGGDVGRHAVATREVSPGEIVIVERPHCASLLAENRLTHCHRCFARIFVPIPAICCTCVAYCSRRCRDADAQVHPRECRLLPVLWNSKASVTCFLALKAVTQRSFDEVVKLKGRLGGAAFRISPENPYLGDDYATFYNLVTHEDKRLPEDIFHRAYMAAWLFRLLRSSDYLPEHVKSADSPTSRLSDEELFIAGLLLHNLQLLQFNSHEISELVRPKGETTLAKAKSMFIGGGVYPTVAMLNHSCNPGVVRYFIGITMVIRAVRTISAGEEISENYGPIFTTTPENERKRRLRVQYWFDCNCEACTGHWPLLEELDPTIFRFKCETGPSCGNVLPIRSDANEFVIRCTKCGKNTNILKGLKALQDTDALFKVASTNLEESRNEQALKAYLEILKLLDETLALPIRDYHICQQGVRLCVLALGNKAFI</sequence>
<evidence type="ECO:0000256" key="1">
    <source>
        <dbReference type="ARBA" id="ARBA00022603"/>
    </source>
</evidence>
<evidence type="ECO:0000256" key="4">
    <source>
        <dbReference type="PROSITE-ProRule" id="PRU00339"/>
    </source>
</evidence>
<proteinExistence type="predicted"/>
<dbReference type="PANTHER" id="PTHR46165:SF7">
    <property type="entry name" value="SET AND MYND DOMAIN-CONTAINING PROTEIN 4"/>
    <property type="match status" value="1"/>
</dbReference>
<dbReference type="Gene3D" id="6.10.140.2220">
    <property type="match status" value="1"/>
</dbReference>
<dbReference type="SMART" id="SM00028">
    <property type="entry name" value="TPR"/>
    <property type="match status" value="4"/>
</dbReference>
<gene>
    <name evidence="7" type="primary">LOC106750072</name>
</gene>
<dbReference type="Pfam" id="PF00856">
    <property type="entry name" value="SET"/>
    <property type="match status" value="1"/>
</dbReference>
<dbReference type="GO" id="GO:0005634">
    <property type="term" value="C:nucleus"/>
    <property type="evidence" value="ECO:0007669"/>
    <property type="project" value="TreeGrafter"/>
</dbReference>
<dbReference type="GO" id="GO:0032259">
    <property type="term" value="P:methylation"/>
    <property type="evidence" value="ECO:0007669"/>
    <property type="project" value="UniProtKB-KW"/>
</dbReference>
<evidence type="ECO:0000259" key="5">
    <source>
        <dbReference type="PROSITE" id="PS50280"/>
    </source>
</evidence>
<evidence type="ECO:0000256" key="3">
    <source>
        <dbReference type="ARBA" id="ARBA00022691"/>
    </source>
</evidence>
<dbReference type="KEGG" id="dqu:106750072"/>
<keyword evidence="6" id="KW-1185">Reference proteome</keyword>
<dbReference type="Gene3D" id="2.170.270.10">
    <property type="entry name" value="SET domain"/>
    <property type="match status" value="1"/>
</dbReference>
<dbReference type="Proteomes" id="UP000515204">
    <property type="component" value="Unplaced"/>
</dbReference>
<organism evidence="6 7">
    <name type="scientific">Dinoponera quadriceps</name>
    <name type="common">South American ant</name>
    <dbReference type="NCBI Taxonomy" id="609295"/>
    <lineage>
        <taxon>Eukaryota</taxon>
        <taxon>Metazoa</taxon>
        <taxon>Ecdysozoa</taxon>
        <taxon>Arthropoda</taxon>
        <taxon>Hexapoda</taxon>
        <taxon>Insecta</taxon>
        <taxon>Pterygota</taxon>
        <taxon>Neoptera</taxon>
        <taxon>Endopterygota</taxon>
        <taxon>Hymenoptera</taxon>
        <taxon>Apocrita</taxon>
        <taxon>Aculeata</taxon>
        <taxon>Formicoidea</taxon>
        <taxon>Formicidae</taxon>
        <taxon>Ponerinae</taxon>
        <taxon>Ponerini</taxon>
        <taxon>Dinoponera</taxon>
    </lineage>
</organism>
<dbReference type="GO" id="GO:0042051">
    <property type="term" value="P:compound eye photoreceptor development"/>
    <property type="evidence" value="ECO:0007669"/>
    <property type="project" value="TreeGrafter"/>
</dbReference>
<keyword evidence="4" id="KW-0802">TPR repeat</keyword>
<dbReference type="InterPro" id="IPR052097">
    <property type="entry name" value="SET-MYND_domain_protein"/>
</dbReference>
<dbReference type="GO" id="GO:0008757">
    <property type="term" value="F:S-adenosylmethionine-dependent methyltransferase activity"/>
    <property type="evidence" value="ECO:0007669"/>
    <property type="project" value="UniProtKB-ARBA"/>
</dbReference>
<evidence type="ECO:0000313" key="6">
    <source>
        <dbReference type="Proteomes" id="UP000515204"/>
    </source>
</evidence>
<dbReference type="InterPro" id="IPR019734">
    <property type="entry name" value="TPR_rpt"/>
</dbReference>
<dbReference type="GO" id="GO:0008276">
    <property type="term" value="F:protein methyltransferase activity"/>
    <property type="evidence" value="ECO:0007669"/>
    <property type="project" value="UniProtKB-ARBA"/>
</dbReference>
<dbReference type="InterPro" id="IPR001214">
    <property type="entry name" value="SET_dom"/>
</dbReference>
<protein>
    <submittedName>
        <fullName evidence="7">SET and MYND domain-containing protein 4-like</fullName>
    </submittedName>
</protein>
<dbReference type="GO" id="GO:0005737">
    <property type="term" value="C:cytoplasm"/>
    <property type="evidence" value="ECO:0007669"/>
    <property type="project" value="TreeGrafter"/>
</dbReference>
<dbReference type="PROSITE" id="PS50005">
    <property type="entry name" value="TPR"/>
    <property type="match status" value="1"/>
</dbReference>
<feature type="repeat" description="TPR" evidence="4">
    <location>
        <begin position="70"/>
        <end position="103"/>
    </location>
</feature>
<dbReference type="RefSeq" id="XP_014485617.1">
    <property type="nucleotide sequence ID" value="XM_014630131.1"/>
</dbReference>
<dbReference type="AlphaFoldDB" id="A0A6P3Y6D8"/>
<dbReference type="CDD" id="cd10536">
    <property type="entry name" value="SET_SMYD4"/>
    <property type="match status" value="1"/>
</dbReference>
<evidence type="ECO:0000256" key="2">
    <source>
        <dbReference type="ARBA" id="ARBA00022679"/>
    </source>
</evidence>
<dbReference type="Gene3D" id="1.25.40.10">
    <property type="entry name" value="Tetratricopeptide repeat domain"/>
    <property type="match status" value="1"/>
</dbReference>
<evidence type="ECO:0000313" key="7">
    <source>
        <dbReference type="RefSeq" id="XP_014485617.1"/>
    </source>
</evidence>
<dbReference type="GO" id="GO:0008170">
    <property type="term" value="F:N-methyltransferase activity"/>
    <property type="evidence" value="ECO:0007669"/>
    <property type="project" value="UniProtKB-ARBA"/>
</dbReference>
<accession>A0A6P3Y6D8</accession>
<dbReference type="PANTHER" id="PTHR46165">
    <property type="entry name" value="SET AND MYND DOMAIN-CONTAINING PROTEIN 4"/>
    <property type="match status" value="1"/>
</dbReference>
<dbReference type="PROSITE" id="PS50280">
    <property type="entry name" value="SET"/>
    <property type="match status" value="1"/>
</dbReference>
<feature type="domain" description="SET" evidence="5">
    <location>
        <begin position="247"/>
        <end position="532"/>
    </location>
</feature>
<name>A0A6P3Y6D8_DINQU</name>
<dbReference type="GeneID" id="106750072"/>
<keyword evidence="1" id="KW-0489">Methyltransferase</keyword>
<reference evidence="7" key="1">
    <citation type="submission" date="2025-08" db="UniProtKB">
        <authorList>
            <consortium name="RefSeq"/>
        </authorList>
    </citation>
    <scope>IDENTIFICATION</scope>
</reference>
<dbReference type="Gene3D" id="1.10.220.160">
    <property type="match status" value="1"/>
</dbReference>
<dbReference type="InterPro" id="IPR011990">
    <property type="entry name" value="TPR-like_helical_dom_sf"/>
</dbReference>
<dbReference type="SUPFAM" id="SSF82199">
    <property type="entry name" value="SET domain"/>
    <property type="match status" value="1"/>
</dbReference>
<keyword evidence="3" id="KW-0949">S-adenosyl-L-methionine</keyword>